<evidence type="ECO:0000256" key="4">
    <source>
        <dbReference type="SAM" id="MobiDB-lite"/>
    </source>
</evidence>
<dbReference type="RefSeq" id="WP_136562532.1">
    <property type="nucleotide sequence ID" value="NZ_BAABLS010000008.1"/>
</dbReference>
<keyword evidence="3" id="KW-0804">Transcription</keyword>
<evidence type="ECO:0000256" key="2">
    <source>
        <dbReference type="ARBA" id="ARBA00023125"/>
    </source>
</evidence>
<dbReference type="SUPFAM" id="SSF48008">
    <property type="entry name" value="GntR ligand-binding domain-like"/>
    <property type="match status" value="1"/>
</dbReference>
<dbReference type="SUPFAM" id="SSF46785">
    <property type="entry name" value="Winged helix' DNA-binding domain"/>
    <property type="match status" value="1"/>
</dbReference>
<accession>A0A4S8NDZ9</accession>
<dbReference type="InterPro" id="IPR036388">
    <property type="entry name" value="WH-like_DNA-bd_sf"/>
</dbReference>
<dbReference type="Pfam" id="PF07729">
    <property type="entry name" value="FCD"/>
    <property type="match status" value="1"/>
</dbReference>
<dbReference type="PROSITE" id="PS50949">
    <property type="entry name" value="HTH_GNTR"/>
    <property type="match status" value="1"/>
</dbReference>
<dbReference type="InterPro" id="IPR011711">
    <property type="entry name" value="GntR_C"/>
</dbReference>
<name>A0A4S8NDZ9_9ACTN</name>
<evidence type="ECO:0000256" key="3">
    <source>
        <dbReference type="ARBA" id="ARBA00023163"/>
    </source>
</evidence>
<reference evidence="6 7" key="1">
    <citation type="journal article" date="2009" name="Int. J. Syst. Evol. Microbiol.">
        <title>Nocardioides caeni sp. nov., isolated from wastewater.</title>
        <authorList>
            <person name="Yoon J.H."/>
            <person name="Kang S.J."/>
            <person name="Park S."/>
            <person name="Kim W."/>
            <person name="Oh T.K."/>
        </authorList>
    </citation>
    <scope>NUCLEOTIDE SEQUENCE [LARGE SCALE GENOMIC DNA]</scope>
    <source>
        <strain evidence="6 7">DSM 23134</strain>
    </source>
</reference>
<dbReference type="CDD" id="cd07377">
    <property type="entry name" value="WHTH_GntR"/>
    <property type="match status" value="1"/>
</dbReference>
<dbReference type="EMBL" id="STGW01000004">
    <property type="protein sequence ID" value="THV14770.1"/>
    <property type="molecule type" value="Genomic_DNA"/>
</dbReference>
<protein>
    <submittedName>
        <fullName evidence="6">FadR family transcriptional regulator</fullName>
    </submittedName>
</protein>
<dbReference type="SMART" id="SM00895">
    <property type="entry name" value="FCD"/>
    <property type="match status" value="1"/>
</dbReference>
<comment type="caution">
    <text evidence="6">The sequence shown here is derived from an EMBL/GenBank/DDBJ whole genome shotgun (WGS) entry which is preliminary data.</text>
</comment>
<dbReference type="AlphaFoldDB" id="A0A4S8NDZ9"/>
<evidence type="ECO:0000259" key="5">
    <source>
        <dbReference type="PROSITE" id="PS50949"/>
    </source>
</evidence>
<dbReference type="Proteomes" id="UP000307087">
    <property type="component" value="Unassembled WGS sequence"/>
</dbReference>
<evidence type="ECO:0000256" key="1">
    <source>
        <dbReference type="ARBA" id="ARBA00023015"/>
    </source>
</evidence>
<keyword evidence="7" id="KW-1185">Reference proteome</keyword>
<keyword evidence="2" id="KW-0238">DNA-binding</keyword>
<gene>
    <name evidence="6" type="ORF">E9934_08980</name>
</gene>
<keyword evidence="1" id="KW-0805">Transcription regulation</keyword>
<dbReference type="OrthoDB" id="4535513at2"/>
<proteinExistence type="predicted"/>
<dbReference type="InterPro" id="IPR008920">
    <property type="entry name" value="TF_FadR/GntR_C"/>
</dbReference>
<feature type="region of interest" description="Disordered" evidence="4">
    <location>
        <begin position="1"/>
        <end position="20"/>
    </location>
</feature>
<dbReference type="Gene3D" id="1.10.10.10">
    <property type="entry name" value="Winged helix-like DNA-binding domain superfamily/Winged helix DNA-binding domain"/>
    <property type="match status" value="1"/>
</dbReference>
<evidence type="ECO:0000313" key="6">
    <source>
        <dbReference type="EMBL" id="THV14770.1"/>
    </source>
</evidence>
<dbReference type="PANTHER" id="PTHR43537:SF5">
    <property type="entry name" value="UXU OPERON TRANSCRIPTIONAL REGULATOR"/>
    <property type="match status" value="1"/>
</dbReference>
<dbReference type="InterPro" id="IPR000524">
    <property type="entry name" value="Tscrpt_reg_HTH_GntR"/>
</dbReference>
<dbReference type="GO" id="GO:0003677">
    <property type="term" value="F:DNA binding"/>
    <property type="evidence" value="ECO:0007669"/>
    <property type="project" value="UniProtKB-KW"/>
</dbReference>
<feature type="domain" description="HTH gntR-type" evidence="5">
    <location>
        <begin position="45"/>
        <end position="115"/>
    </location>
</feature>
<dbReference type="PRINTS" id="PR00035">
    <property type="entry name" value="HTHGNTR"/>
</dbReference>
<dbReference type="SMART" id="SM00345">
    <property type="entry name" value="HTH_GNTR"/>
    <property type="match status" value="1"/>
</dbReference>
<evidence type="ECO:0000313" key="7">
    <source>
        <dbReference type="Proteomes" id="UP000307087"/>
    </source>
</evidence>
<dbReference type="GO" id="GO:0003700">
    <property type="term" value="F:DNA-binding transcription factor activity"/>
    <property type="evidence" value="ECO:0007669"/>
    <property type="project" value="InterPro"/>
</dbReference>
<organism evidence="6 7">
    <name type="scientific">Nocardioides caeni</name>
    <dbReference type="NCBI Taxonomy" id="574700"/>
    <lineage>
        <taxon>Bacteria</taxon>
        <taxon>Bacillati</taxon>
        <taxon>Actinomycetota</taxon>
        <taxon>Actinomycetes</taxon>
        <taxon>Propionibacteriales</taxon>
        <taxon>Nocardioidaceae</taxon>
        <taxon>Nocardioides</taxon>
    </lineage>
</organism>
<dbReference type="InterPro" id="IPR036390">
    <property type="entry name" value="WH_DNA-bd_sf"/>
</dbReference>
<sequence length="280" mass="31102">MSAEPIAESSDGPLAVPQDRHGLPIIYAPRGYRWQTDAAPRTREPKAAEVTASRIVDDIIEGRVHVGEKLPTEPEMLERYEVSRETLREALRLLEIQGIIDIKRGPGGGPFVAPLNSGYLARTSSLYFHLAGATHAELFQTWAILEPTLAELVAQQPDRKGKRKAFAPYIDYDPQAHQSDELFTDFNNFHSLIAELSGNRVLTLVTQSVTHVVVENVLSAVDPVAEASMLSHSHEDIAIAIVDGRATKARKLMAEHIHEVRDTYLSRSPDQGMTTVEWRL</sequence>
<dbReference type="Gene3D" id="1.20.120.530">
    <property type="entry name" value="GntR ligand-binding domain-like"/>
    <property type="match status" value="1"/>
</dbReference>
<dbReference type="PANTHER" id="PTHR43537">
    <property type="entry name" value="TRANSCRIPTIONAL REGULATOR, GNTR FAMILY"/>
    <property type="match status" value="1"/>
</dbReference>
<dbReference type="Pfam" id="PF00392">
    <property type="entry name" value="GntR"/>
    <property type="match status" value="1"/>
</dbReference>